<organism evidence="1 2">
    <name type="scientific">Spirosoma utsteinense</name>
    <dbReference type="NCBI Taxonomy" id="2585773"/>
    <lineage>
        <taxon>Bacteria</taxon>
        <taxon>Pseudomonadati</taxon>
        <taxon>Bacteroidota</taxon>
        <taxon>Cytophagia</taxon>
        <taxon>Cytophagales</taxon>
        <taxon>Cytophagaceae</taxon>
        <taxon>Spirosoma</taxon>
    </lineage>
</organism>
<protein>
    <recommendedName>
        <fullName evidence="3">DUF2281 domain-containing protein</fullName>
    </recommendedName>
</protein>
<accession>A0ABR6WAP4</accession>
<dbReference type="EMBL" id="VFIA01000029">
    <property type="protein sequence ID" value="MBC3793620.1"/>
    <property type="molecule type" value="Genomic_DNA"/>
</dbReference>
<dbReference type="RefSeq" id="WP_186739482.1">
    <property type="nucleotide sequence ID" value="NZ_VFIA01000029.1"/>
</dbReference>
<evidence type="ECO:0008006" key="3">
    <source>
        <dbReference type="Google" id="ProtNLM"/>
    </source>
</evidence>
<comment type="caution">
    <text evidence="1">The sequence shown here is derived from an EMBL/GenBank/DDBJ whole genome shotgun (WGS) entry which is preliminary data.</text>
</comment>
<proteinExistence type="predicted"/>
<gene>
    <name evidence="1" type="ORF">FH603_4139</name>
</gene>
<evidence type="ECO:0000313" key="1">
    <source>
        <dbReference type="EMBL" id="MBC3793620.1"/>
    </source>
</evidence>
<keyword evidence="2" id="KW-1185">Reference proteome</keyword>
<dbReference type="Proteomes" id="UP000700732">
    <property type="component" value="Unassembled WGS sequence"/>
</dbReference>
<evidence type="ECO:0000313" key="2">
    <source>
        <dbReference type="Proteomes" id="UP000700732"/>
    </source>
</evidence>
<sequence length="72" mass="8255">MLTAVKATYDNGQIIWDERPPVHKKTRVVITFLEEDAFIDPALKKRQGGSMKGQISLSEDFNEPLDDLNEYM</sequence>
<reference evidence="1 2" key="1">
    <citation type="submission" date="2019-06" db="EMBL/GenBank/DDBJ databases">
        <title>Spirosoma utsteinense sp. nov. isolated from Antarctic ice-free soils.</title>
        <authorList>
            <person name="Tahon G."/>
        </authorList>
    </citation>
    <scope>NUCLEOTIDE SEQUENCE [LARGE SCALE GENOMIC DNA]</scope>
    <source>
        <strain evidence="1 2">LMG 31447</strain>
    </source>
</reference>
<name>A0ABR6WAP4_9BACT</name>